<dbReference type="InParanoid" id="B9TMN5"/>
<evidence type="ECO:0000313" key="2">
    <source>
        <dbReference type="EMBL" id="EEF22878.1"/>
    </source>
</evidence>
<reference evidence="3" key="1">
    <citation type="journal article" date="2010" name="Nat. Biotechnol.">
        <title>Draft genome sequence of the oilseed species Ricinus communis.</title>
        <authorList>
            <person name="Chan A.P."/>
            <person name="Crabtree J."/>
            <person name="Zhao Q."/>
            <person name="Lorenzi H."/>
            <person name="Orvis J."/>
            <person name="Puiu D."/>
            <person name="Melake-Berhan A."/>
            <person name="Jones K.M."/>
            <person name="Redman J."/>
            <person name="Chen G."/>
            <person name="Cahoon E.B."/>
            <person name="Gedil M."/>
            <person name="Stanke M."/>
            <person name="Haas B.J."/>
            <person name="Wortman J.R."/>
            <person name="Fraser-Liggett C.M."/>
            <person name="Ravel J."/>
            <person name="Rabinowicz P.D."/>
        </authorList>
    </citation>
    <scope>NUCLEOTIDE SEQUENCE [LARGE SCALE GENOMIC DNA]</scope>
    <source>
        <strain evidence="3">cv. Hale</strain>
    </source>
</reference>
<dbReference type="EMBL" id="EQ989604">
    <property type="protein sequence ID" value="EEF22878.1"/>
    <property type="molecule type" value="Genomic_DNA"/>
</dbReference>
<protein>
    <submittedName>
        <fullName evidence="2">Uncharacterized protein</fullName>
    </submittedName>
</protein>
<accession>B9TMN5</accession>
<sequence>MTRATVVRTACGASWRSCLPRRRPAPRIAVRSGGGSCKTCSGPGTVQILQTRAPACPRSDDRGQIPGSPANR</sequence>
<dbReference type="AlphaFoldDB" id="B9TMN5"/>
<gene>
    <name evidence="2" type="ORF">RCOM_2131740</name>
</gene>
<keyword evidence="3" id="KW-1185">Reference proteome</keyword>
<dbReference type="Proteomes" id="UP000008311">
    <property type="component" value="Unassembled WGS sequence"/>
</dbReference>
<organism evidence="2 3">
    <name type="scientific">Ricinus communis</name>
    <name type="common">Castor bean</name>
    <dbReference type="NCBI Taxonomy" id="3988"/>
    <lineage>
        <taxon>Eukaryota</taxon>
        <taxon>Viridiplantae</taxon>
        <taxon>Streptophyta</taxon>
        <taxon>Embryophyta</taxon>
        <taxon>Tracheophyta</taxon>
        <taxon>Spermatophyta</taxon>
        <taxon>Magnoliopsida</taxon>
        <taxon>eudicotyledons</taxon>
        <taxon>Gunneridae</taxon>
        <taxon>Pentapetalae</taxon>
        <taxon>rosids</taxon>
        <taxon>fabids</taxon>
        <taxon>Malpighiales</taxon>
        <taxon>Euphorbiaceae</taxon>
        <taxon>Acalyphoideae</taxon>
        <taxon>Acalypheae</taxon>
        <taxon>Ricinus</taxon>
    </lineage>
</organism>
<proteinExistence type="predicted"/>
<evidence type="ECO:0000256" key="1">
    <source>
        <dbReference type="SAM" id="MobiDB-lite"/>
    </source>
</evidence>
<name>B9TMN5_RICCO</name>
<feature type="region of interest" description="Disordered" evidence="1">
    <location>
        <begin position="51"/>
        <end position="72"/>
    </location>
</feature>
<evidence type="ECO:0000313" key="3">
    <source>
        <dbReference type="Proteomes" id="UP000008311"/>
    </source>
</evidence>